<dbReference type="AlphaFoldDB" id="A0A376BAW9"/>
<reference evidence="21" key="1">
    <citation type="submission" date="2018-06" db="EMBL/GenBank/DDBJ databases">
        <authorList>
            <person name="Guldener U."/>
        </authorList>
    </citation>
    <scope>NUCLEOTIDE SEQUENCE [LARGE SCALE GENOMIC DNA]</scope>
    <source>
        <strain evidence="21">UTAD17</strain>
    </source>
</reference>
<dbReference type="Pfam" id="PF00665">
    <property type="entry name" value="rve"/>
    <property type="match status" value="1"/>
</dbReference>
<comment type="function">
    <text evidence="15">Integrase (IN) targets the VLP to the nucleus, where a subparticle preintegration complex (PIC) containing at least integrase and the newly synthesized dsDNA copy of the retrotransposon must transit the nuclear membrane. Once in the nucleus, integrase performs the integration of the dsDNA into the host genome.</text>
</comment>
<dbReference type="GO" id="GO:0003964">
    <property type="term" value="F:RNA-directed DNA polymerase activity"/>
    <property type="evidence" value="ECO:0007669"/>
    <property type="project" value="UniProtKB-KW"/>
</dbReference>
<dbReference type="PANTHER" id="PTHR37984:SF5">
    <property type="entry name" value="PROTEIN NYNRIN-LIKE"/>
    <property type="match status" value="1"/>
</dbReference>
<dbReference type="SUPFAM" id="SSF53098">
    <property type="entry name" value="Ribonuclease H-like"/>
    <property type="match status" value="1"/>
</dbReference>
<dbReference type="EC" id="2.7.7.49" evidence="4"/>
<keyword evidence="16" id="KW-0863">Zinc-finger</keyword>
<dbReference type="InterPro" id="IPR036397">
    <property type="entry name" value="RNaseH_sf"/>
</dbReference>
<dbReference type="InterPro" id="IPR012337">
    <property type="entry name" value="RNaseH-like_sf"/>
</dbReference>
<dbReference type="VEuPathDB" id="FungiDB:SCODWIG_03584"/>
<dbReference type="Pfam" id="PF00078">
    <property type="entry name" value="RVT_1"/>
    <property type="match status" value="1"/>
</dbReference>
<dbReference type="SUPFAM" id="SSF50630">
    <property type="entry name" value="Acid proteases"/>
    <property type="match status" value="1"/>
</dbReference>
<evidence type="ECO:0000256" key="12">
    <source>
        <dbReference type="ARBA" id="ARBA00022918"/>
    </source>
</evidence>
<organism evidence="20 21">
    <name type="scientific">Saccharomycodes ludwigii</name>
    <dbReference type="NCBI Taxonomy" id="36035"/>
    <lineage>
        <taxon>Eukaryota</taxon>
        <taxon>Fungi</taxon>
        <taxon>Dikarya</taxon>
        <taxon>Ascomycota</taxon>
        <taxon>Saccharomycotina</taxon>
        <taxon>Saccharomycetes</taxon>
        <taxon>Saccharomycodales</taxon>
        <taxon>Saccharomycodaceae</taxon>
        <taxon>Saccharomycodes</taxon>
    </lineage>
</organism>
<dbReference type="FunFam" id="1.10.340.70:FF:000001">
    <property type="entry name" value="Retrovirus-related Pol polyprotein from transposon gypsy-like Protein"/>
    <property type="match status" value="1"/>
</dbReference>
<evidence type="ECO:0000313" key="21">
    <source>
        <dbReference type="Proteomes" id="UP000262825"/>
    </source>
</evidence>
<feature type="domain" description="CCHC-type" evidence="17">
    <location>
        <begin position="245"/>
        <end position="260"/>
    </location>
</feature>
<evidence type="ECO:0000256" key="7">
    <source>
        <dbReference type="ARBA" id="ARBA00022695"/>
    </source>
</evidence>
<dbReference type="GO" id="GO:0005634">
    <property type="term" value="C:nucleus"/>
    <property type="evidence" value="ECO:0007669"/>
    <property type="project" value="UniProtKB-SubCell"/>
</dbReference>
<evidence type="ECO:0000259" key="17">
    <source>
        <dbReference type="PROSITE" id="PS50158"/>
    </source>
</evidence>
<evidence type="ECO:0000313" key="20">
    <source>
        <dbReference type="EMBL" id="SSD61823.1"/>
    </source>
</evidence>
<keyword evidence="8" id="KW-0540">Nuclease</keyword>
<name>A0A376BAW9_9ASCO</name>
<comment type="subcellular location">
    <subcellularLocation>
        <location evidence="3">Cytoplasm</location>
    </subcellularLocation>
    <subcellularLocation>
        <location evidence="2">Nucleus</location>
    </subcellularLocation>
</comment>
<evidence type="ECO:0000256" key="14">
    <source>
        <dbReference type="ARBA" id="ARBA00025590"/>
    </source>
</evidence>
<keyword evidence="12" id="KW-0695">RNA-directed DNA polymerase</keyword>
<dbReference type="Pfam" id="PF19259">
    <property type="entry name" value="Ty3_capsid"/>
    <property type="match status" value="1"/>
</dbReference>
<evidence type="ECO:0000256" key="16">
    <source>
        <dbReference type="PROSITE-ProRule" id="PRU00047"/>
    </source>
</evidence>
<dbReference type="FunFam" id="3.30.70.270:FF:000020">
    <property type="entry name" value="Transposon Tf2-6 polyprotein-like Protein"/>
    <property type="match status" value="1"/>
</dbReference>
<dbReference type="InterPro" id="IPR024650">
    <property type="entry name" value="Peptidase_A2B"/>
</dbReference>
<keyword evidence="5" id="KW-0963">Cytoplasm</keyword>
<dbReference type="Pfam" id="PF17917">
    <property type="entry name" value="RT_RNaseH"/>
    <property type="match status" value="1"/>
</dbReference>
<keyword evidence="6" id="KW-0808">Transferase</keyword>
<dbReference type="Pfam" id="PF17921">
    <property type="entry name" value="Integrase_H2C2"/>
    <property type="match status" value="1"/>
</dbReference>
<evidence type="ECO:0000256" key="8">
    <source>
        <dbReference type="ARBA" id="ARBA00022722"/>
    </source>
</evidence>
<dbReference type="InterPro" id="IPR001584">
    <property type="entry name" value="Integrase_cat-core"/>
</dbReference>
<dbReference type="Gene3D" id="3.30.420.10">
    <property type="entry name" value="Ribonuclease H-like superfamily/Ribonuclease H"/>
    <property type="match status" value="1"/>
</dbReference>
<comment type="function">
    <text evidence="14">Reverse transcriptase/ribonuclease H (RT) is a multifunctional enzyme that catalyzes the conversion of the retro-elements RNA genome into dsDNA within the VLP. The enzyme displays a DNA polymerase activity that can copy either DNA or RNA templates, and a ribonuclease H (RNase H) activity that cleaves the RNA strand of RNA-DNA heteroduplexes during plus-strand synthesis and hydrolyzes RNA primers. The conversion leads to a linear dsDNA copy of the retrotransposon that includes long terminal repeats (LTRs) at both ends.</text>
</comment>
<evidence type="ECO:0000256" key="3">
    <source>
        <dbReference type="ARBA" id="ARBA00004496"/>
    </source>
</evidence>
<dbReference type="PROSITE" id="PS50878">
    <property type="entry name" value="RT_POL"/>
    <property type="match status" value="1"/>
</dbReference>
<dbReference type="CDD" id="cd00303">
    <property type="entry name" value="retropepsin_like"/>
    <property type="match status" value="1"/>
</dbReference>
<dbReference type="GO" id="GO:0005737">
    <property type="term" value="C:cytoplasm"/>
    <property type="evidence" value="ECO:0007669"/>
    <property type="project" value="UniProtKB-SubCell"/>
</dbReference>
<keyword evidence="9" id="KW-0255">Endonuclease</keyword>
<evidence type="ECO:0000256" key="11">
    <source>
        <dbReference type="ARBA" id="ARBA00022884"/>
    </source>
</evidence>
<keyword evidence="21" id="KW-1185">Reference proteome</keyword>
<keyword evidence="7" id="KW-0548">Nucleotidyltransferase</keyword>
<dbReference type="Proteomes" id="UP000262825">
    <property type="component" value="Unassembled WGS sequence"/>
</dbReference>
<keyword evidence="11" id="KW-0694">RNA-binding</keyword>
<keyword evidence="16" id="KW-0862">Zinc</keyword>
<dbReference type="InterPro" id="IPR045358">
    <property type="entry name" value="Ty3_capsid"/>
</dbReference>
<dbReference type="InterPro" id="IPR000477">
    <property type="entry name" value="RT_dom"/>
</dbReference>
<dbReference type="PROSITE" id="PS50158">
    <property type="entry name" value="ZF_CCHC"/>
    <property type="match status" value="1"/>
</dbReference>
<evidence type="ECO:0000256" key="15">
    <source>
        <dbReference type="ARBA" id="ARBA00025615"/>
    </source>
</evidence>
<dbReference type="Pfam" id="PF12384">
    <property type="entry name" value="Peptidase_A2B"/>
    <property type="match status" value="1"/>
</dbReference>
<evidence type="ECO:0000256" key="1">
    <source>
        <dbReference type="ARBA" id="ARBA00000077"/>
    </source>
</evidence>
<evidence type="ECO:0000256" key="10">
    <source>
        <dbReference type="ARBA" id="ARBA00022801"/>
    </source>
</evidence>
<evidence type="ECO:0000256" key="2">
    <source>
        <dbReference type="ARBA" id="ARBA00004123"/>
    </source>
</evidence>
<evidence type="ECO:0000256" key="4">
    <source>
        <dbReference type="ARBA" id="ARBA00012493"/>
    </source>
</evidence>
<dbReference type="InterPro" id="IPR041588">
    <property type="entry name" value="Integrase_H2C2"/>
</dbReference>
<evidence type="ECO:0000256" key="6">
    <source>
        <dbReference type="ARBA" id="ARBA00022679"/>
    </source>
</evidence>
<dbReference type="CDD" id="cd01647">
    <property type="entry name" value="RT_LTR"/>
    <property type="match status" value="1"/>
</dbReference>
<evidence type="ECO:0000256" key="5">
    <source>
        <dbReference type="ARBA" id="ARBA00022490"/>
    </source>
</evidence>
<dbReference type="GO" id="GO:0015074">
    <property type="term" value="P:DNA integration"/>
    <property type="evidence" value="ECO:0007669"/>
    <property type="project" value="InterPro"/>
</dbReference>
<accession>A0A376BAW9</accession>
<evidence type="ECO:0000256" key="9">
    <source>
        <dbReference type="ARBA" id="ARBA00022759"/>
    </source>
</evidence>
<keyword evidence="13" id="KW-0539">Nucleus</keyword>
<dbReference type="PROSITE" id="PS50994">
    <property type="entry name" value="INTEGRASE"/>
    <property type="match status" value="1"/>
</dbReference>
<dbReference type="GO" id="GO:0003723">
    <property type="term" value="F:RNA binding"/>
    <property type="evidence" value="ECO:0007669"/>
    <property type="project" value="UniProtKB-KW"/>
</dbReference>
<dbReference type="GO" id="GO:0004523">
    <property type="term" value="F:RNA-DNA hybrid ribonuclease activity"/>
    <property type="evidence" value="ECO:0007669"/>
    <property type="project" value="UniProtKB-EC"/>
</dbReference>
<comment type="catalytic activity">
    <reaction evidence="1">
        <text>Endonucleolytic cleavage to 5'-phosphomonoester.</text>
        <dbReference type="EC" id="3.1.26.4"/>
    </reaction>
</comment>
<dbReference type="InterPro" id="IPR041373">
    <property type="entry name" value="RT_RNaseH"/>
</dbReference>
<dbReference type="Gene3D" id="3.30.70.270">
    <property type="match status" value="2"/>
</dbReference>
<gene>
    <name evidence="20" type="ORF">SCODWIG_03584</name>
</gene>
<dbReference type="SUPFAM" id="SSF56672">
    <property type="entry name" value="DNA/RNA polymerases"/>
    <property type="match status" value="1"/>
</dbReference>
<feature type="domain" description="Reverse transcriptase" evidence="18">
    <location>
        <begin position="559"/>
        <end position="736"/>
    </location>
</feature>
<dbReference type="CDD" id="cd09274">
    <property type="entry name" value="RNase_HI_RT_Ty3"/>
    <property type="match status" value="1"/>
</dbReference>
<feature type="domain" description="Integrase catalytic" evidence="19">
    <location>
        <begin position="1097"/>
        <end position="1223"/>
    </location>
</feature>
<dbReference type="InterPro" id="IPR021109">
    <property type="entry name" value="Peptidase_aspartic_dom_sf"/>
</dbReference>
<dbReference type="EMBL" id="UFAJ01000916">
    <property type="protein sequence ID" value="SSD61823.1"/>
    <property type="molecule type" value="Genomic_DNA"/>
</dbReference>
<dbReference type="PANTHER" id="PTHR37984">
    <property type="entry name" value="PROTEIN CBG26694"/>
    <property type="match status" value="1"/>
</dbReference>
<sequence>MNQHLTVIAPFKFSGAKKDVSRIPAFLLSFETQFAMCGIKDDYVKICFVGQNLTDNALQWFTNYFNHNDCRAMTYSAFAADFKDYYSSKIDSYQIVEKLKRVSQKEDVDTYVKQFMTYYDMLPRNYMSDDFAIDLFIQGLKIQTRQLMRMHRFDKLIDAVNAAVRTEHCREDLDVSLNFDSNLVGNTNKLDKDLDYIMNAIDNTRRGYSNAGRRYTGRDKGGKNSYRKDNFQEKFYNVCRRNKLCFNCGSPEHARANCPDVPTSAALTNMTTAAKHSVETSLQKDTYLGNVASPIDDVVKNDDFMYSNIPCVTENHKTGDIEERRDLEDLPLVFLVQEEPLVGKKLVINCEIKRKKVQALCDTGSPTSFVDAKLVEKLGLKEKPCNTFTFKGAVSETTETCVSFVKVPMKINDKRIMISAYVVKKFRYELLIGNPVIKLHSDVFKELIDVKNEDMYLVDMITDDKEKQIEQDAEFLCRICPIDIRNEKENELDGFEKLPEGLRKRFQTHVTNELPGNPGPENFEYNIVLKEGFNPPELYPYRLTPKMEQECRKILEDLIKKGFVSESNAACGAPIILVRKKDQTWRLVVDYRELNKGIVNESFPIPSITELFAKVGDAKVFTTLDLHSGYHQLRLNEKSKDLTSFTTPFGHFRYEVLPFGIKTAPKNFSRFMSKLLDGIENVYVYLDDILIATRDKTEHYKILEKVLEKLKSNNLYCKRSKCHFVKDKVNYLGHVLTAEGLSVDENKISAIKKLTMPSTIKGMQTFLGLANYYRKFISKFSELSQPLYDFASKKAKLGEKQRIAFEKLKEALTSTQVLVPFVEGDHYELTSDASLHHVGGVLERYENGKLKGVIGYFSKHLSETQSRYPVGEIELLGIILNLKHFRYYLHGRKFTINTDHSSLLSFRNKTEPHLRLARWLDYLGEYTFELRYIKGTKNVVADCLSRPEEILPIVELDSINPKDWFEDLLKDPWSAAILVTLDSKFREKVKCKDKRQYETLLLKFGRSKLIKERYSYEDKTLLYEKRICVPNNRRRELLHAFHDSMLQGGHFGVAATTEKIADKFYFPKLHKYVERYIRHCLNCQLNKKTANTTQGRLKPLPVASGRWQDLSIDFITGLPPSRRHNDMIMVVVDRFSKRSHWIAMRKTANSKDILQYLYRYIFAMHGFPRTIVSDRDIRFTASVYEELTKRLGIKLLFSSSNHPQTDGQTEAVNKIYWYFTISS</sequence>
<dbReference type="InterPro" id="IPR043128">
    <property type="entry name" value="Rev_trsase/Diguanyl_cyclase"/>
</dbReference>
<evidence type="ECO:0000259" key="18">
    <source>
        <dbReference type="PROSITE" id="PS50878"/>
    </source>
</evidence>
<keyword evidence="16" id="KW-0479">Metal-binding</keyword>
<dbReference type="Gene3D" id="1.10.340.70">
    <property type="match status" value="1"/>
</dbReference>
<protein>
    <recommendedName>
        <fullName evidence="4">RNA-directed DNA polymerase</fullName>
        <ecNumber evidence="4">2.7.7.49</ecNumber>
    </recommendedName>
</protein>
<dbReference type="Gene3D" id="2.40.70.10">
    <property type="entry name" value="Acid Proteases"/>
    <property type="match status" value="1"/>
</dbReference>
<dbReference type="Gene3D" id="3.10.10.10">
    <property type="entry name" value="HIV Type 1 Reverse Transcriptase, subunit A, domain 1"/>
    <property type="match status" value="1"/>
</dbReference>
<dbReference type="InterPro" id="IPR001878">
    <property type="entry name" value="Znf_CCHC"/>
</dbReference>
<dbReference type="InterPro" id="IPR050951">
    <property type="entry name" value="Retrovirus_Pol_polyprotein"/>
</dbReference>
<dbReference type="InterPro" id="IPR043502">
    <property type="entry name" value="DNA/RNA_pol_sf"/>
</dbReference>
<evidence type="ECO:0000259" key="19">
    <source>
        <dbReference type="PROSITE" id="PS50994"/>
    </source>
</evidence>
<keyword evidence="10" id="KW-0378">Hydrolase</keyword>
<proteinExistence type="predicted"/>
<dbReference type="GO" id="GO:0008270">
    <property type="term" value="F:zinc ion binding"/>
    <property type="evidence" value="ECO:0007669"/>
    <property type="project" value="UniProtKB-KW"/>
</dbReference>
<evidence type="ECO:0000256" key="13">
    <source>
        <dbReference type="ARBA" id="ARBA00023242"/>
    </source>
</evidence>